<sequence>MEAYMLLSDIRLNLPSNRTRASPDPSAPRLRFSPPPWGAAALGPATQRKHGPYGALETGKLEQSAPPVPTGGTHFRFPPSTPSEVLSSSEELRSPSVFSTVARRMARGSFKLQPPPLGRKQREAGSSLAAASSSNHASSFTGAGPNAGSAAGGAPPKIKVEPVSDLSEEDVEVTDISEEDELNPNSEDEEGDMFLPLPHSQEDPDDDEEVFKTPATPPPGGGAAFPLVGLKTESGQAAAPVSPGGTRCIPLKLRFKRRWSEDQRMEADGDRDEAEDKKVRGEGEGQEDGKREGEESSGGRGVILGLMLPPAPTQRRASSELQRATAQLSLENASC</sequence>
<dbReference type="AlphaFoldDB" id="A0A315WAG0"/>
<evidence type="ECO:0000313" key="2">
    <source>
        <dbReference type="EMBL" id="PWA32012.1"/>
    </source>
</evidence>
<evidence type="ECO:0000256" key="1">
    <source>
        <dbReference type="SAM" id="MobiDB-lite"/>
    </source>
</evidence>
<feature type="region of interest" description="Disordered" evidence="1">
    <location>
        <begin position="259"/>
        <end position="323"/>
    </location>
</feature>
<proteinExistence type="predicted"/>
<protein>
    <submittedName>
        <fullName evidence="2">Uncharacterized protein</fullName>
    </submittedName>
</protein>
<dbReference type="Proteomes" id="UP000250572">
    <property type="component" value="Unassembled WGS sequence"/>
</dbReference>
<dbReference type="EMBL" id="NHOQ01000217">
    <property type="protein sequence ID" value="PWA32012.1"/>
    <property type="molecule type" value="Genomic_DNA"/>
</dbReference>
<gene>
    <name evidence="2" type="ORF">CCH79_00017386</name>
</gene>
<feature type="compositionally biased region" description="Basic and acidic residues" evidence="1">
    <location>
        <begin position="259"/>
        <end position="294"/>
    </location>
</feature>
<feature type="region of interest" description="Disordered" evidence="1">
    <location>
        <begin position="13"/>
        <end position="94"/>
    </location>
</feature>
<feature type="compositionally biased region" description="Low complexity" evidence="1">
    <location>
        <begin position="124"/>
        <end position="156"/>
    </location>
</feature>
<evidence type="ECO:0000313" key="3">
    <source>
        <dbReference type="Proteomes" id="UP000250572"/>
    </source>
</evidence>
<accession>A0A315WAG0</accession>
<organism evidence="2 3">
    <name type="scientific">Gambusia affinis</name>
    <name type="common">Western mosquitofish</name>
    <name type="synonym">Heterandria affinis</name>
    <dbReference type="NCBI Taxonomy" id="33528"/>
    <lineage>
        <taxon>Eukaryota</taxon>
        <taxon>Metazoa</taxon>
        <taxon>Chordata</taxon>
        <taxon>Craniata</taxon>
        <taxon>Vertebrata</taxon>
        <taxon>Euteleostomi</taxon>
        <taxon>Actinopterygii</taxon>
        <taxon>Neopterygii</taxon>
        <taxon>Teleostei</taxon>
        <taxon>Neoteleostei</taxon>
        <taxon>Acanthomorphata</taxon>
        <taxon>Ovalentaria</taxon>
        <taxon>Atherinomorphae</taxon>
        <taxon>Cyprinodontiformes</taxon>
        <taxon>Poeciliidae</taxon>
        <taxon>Poeciliinae</taxon>
        <taxon>Gambusia</taxon>
    </lineage>
</organism>
<feature type="compositionally biased region" description="Low complexity" evidence="1">
    <location>
        <begin position="82"/>
        <end position="94"/>
    </location>
</feature>
<reference evidence="2 3" key="1">
    <citation type="journal article" date="2018" name="G3 (Bethesda)">
        <title>A High-Quality Reference Genome for the Invasive Mosquitofish Gambusia affinis Using a Chicago Library.</title>
        <authorList>
            <person name="Hoffberg S.L."/>
            <person name="Troendle N.J."/>
            <person name="Glenn T.C."/>
            <person name="Mahmud O."/>
            <person name="Louha S."/>
            <person name="Chalopin D."/>
            <person name="Bennetzen J.L."/>
            <person name="Mauricio R."/>
        </authorList>
    </citation>
    <scope>NUCLEOTIDE SEQUENCE [LARGE SCALE GENOMIC DNA]</scope>
    <source>
        <strain evidence="2">NE01/NJP1002.9</strain>
        <tissue evidence="2">Muscle</tissue>
    </source>
</reference>
<feature type="compositionally biased region" description="Acidic residues" evidence="1">
    <location>
        <begin position="166"/>
        <end position="192"/>
    </location>
</feature>
<keyword evidence="3" id="KW-1185">Reference proteome</keyword>
<comment type="caution">
    <text evidence="2">The sequence shown here is derived from an EMBL/GenBank/DDBJ whole genome shotgun (WGS) entry which is preliminary data.</text>
</comment>
<feature type="region of interest" description="Disordered" evidence="1">
    <location>
        <begin position="107"/>
        <end position="227"/>
    </location>
</feature>
<name>A0A315WAG0_GAMAF</name>